<comment type="similarity">
    <text evidence="1">Belongs to the bacterial secretin family.</text>
</comment>
<comment type="caution">
    <text evidence="6">The sequence shown here is derived from an EMBL/GenBank/DDBJ whole genome shotgun (WGS) entry which is preliminary data.</text>
</comment>
<dbReference type="InterPro" id="IPR050810">
    <property type="entry name" value="Bact_Secretion_Sys_Channel"/>
</dbReference>
<dbReference type="RefSeq" id="WP_281042862.1">
    <property type="nucleotide sequence ID" value="NZ_JARYGZ010000001.1"/>
</dbReference>
<dbReference type="InterPro" id="IPR032789">
    <property type="entry name" value="T2SS-T3SS_pil_N"/>
</dbReference>
<dbReference type="PANTHER" id="PTHR30332">
    <property type="entry name" value="PROBABLE GENERAL SECRETION PATHWAY PROTEIN D"/>
    <property type="match status" value="1"/>
</dbReference>
<dbReference type="EMBL" id="JARYGZ010000001">
    <property type="protein sequence ID" value="MDH7637510.1"/>
    <property type="molecule type" value="Genomic_DNA"/>
</dbReference>
<evidence type="ECO:0000259" key="4">
    <source>
        <dbReference type="Pfam" id="PF00263"/>
    </source>
</evidence>
<feature type="domain" description="Pilus formation protein N-terminal" evidence="5">
    <location>
        <begin position="56"/>
        <end position="124"/>
    </location>
</feature>
<feature type="signal peptide" evidence="3">
    <location>
        <begin position="1"/>
        <end position="32"/>
    </location>
</feature>
<dbReference type="PRINTS" id="PR00811">
    <property type="entry name" value="BCTERIALGSPD"/>
</dbReference>
<sequence length="508" mass="52625">MSILKTPRHGAAGTALAAVLALGLAAIPAAPAAAKWQPRAKLARASAPAAAPLTGQVITLSTGRGQLITLPRAMSDLFVADPGIADVQVRSPTRLYVFGKGPGETTLSATAKDGSVVFAATVRVGTNMGNVQQMLKVAMPEAQIVATPMNGIVVLTGTVQAPDDIEEASRLVTAFVGKDVQVVSRLKTATPLQVMLRVRFSEVNRDLSKNIGFNILTRDNSGGFLFGASQGNAGTISTVPGTPGTSGAVDANGAHIGDTLYNLAAAASGTTRFGFMGHLLGLDILTALDLAETDGYATTLAQPTLTALSGETASFLAGGEIPIPVPQFQGVTTIEYKQYGVSLAFTPTVLGDGRISLRVRPEVSQLTSSTVSINGYQIPGLTTRRAETTVELGSGQSFVIGGLLNNNTSNSVNKAPFLGDLPILGQLFRSNGWKRSESELVIVVTPYLVKPVSDSKIALPTDGYRMGTDAQEVLLDQHSDSVSGKKRPKPVATPPVTQPAVGPGFSGN</sequence>
<dbReference type="InterPro" id="IPR001775">
    <property type="entry name" value="GspD/PilQ"/>
</dbReference>
<dbReference type="Pfam" id="PF00263">
    <property type="entry name" value="Secretin"/>
    <property type="match status" value="1"/>
</dbReference>
<feature type="region of interest" description="Disordered" evidence="2">
    <location>
        <begin position="477"/>
        <end position="508"/>
    </location>
</feature>
<evidence type="ECO:0000256" key="1">
    <source>
        <dbReference type="RuleBase" id="RU004003"/>
    </source>
</evidence>
<dbReference type="Pfam" id="PF13629">
    <property type="entry name" value="T2SS-T3SS_pil_N"/>
    <property type="match status" value="1"/>
</dbReference>
<protein>
    <submittedName>
        <fullName evidence="6">Type II and III secretion system protein family protein</fullName>
    </submittedName>
</protein>
<keyword evidence="3" id="KW-0732">Signal</keyword>
<dbReference type="Proteomes" id="UP001160625">
    <property type="component" value="Unassembled WGS sequence"/>
</dbReference>
<gene>
    <name evidence="6" type="ORF">QGN17_02085</name>
</gene>
<name>A0ABT6MWT4_9SPHN</name>
<feature type="compositionally biased region" description="Low complexity" evidence="2">
    <location>
        <begin position="498"/>
        <end position="508"/>
    </location>
</feature>
<feature type="chain" id="PRO_5045289516" evidence="3">
    <location>
        <begin position="33"/>
        <end position="508"/>
    </location>
</feature>
<evidence type="ECO:0000313" key="7">
    <source>
        <dbReference type="Proteomes" id="UP001160625"/>
    </source>
</evidence>
<feature type="domain" description="Type II/III secretion system secretin-like" evidence="4">
    <location>
        <begin position="291"/>
        <end position="450"/>
    </location>
</feature>
<dbReference type="PANTHER" id="PTHR30332:SF17">
    <property type="entry name" value="TYPE IV PILIATION SYSTEM PROTEIN DR_0774-RELATED"/>
    <property type="match status" value="1"/>
</dbReference>
<keyword evidence="7" id="KW-1185">Reference proteome</keyword>
<evidence type="ECO:0000259" key="5">
    <source>
        <dbReference type="Pfam" id="PF13629"/>
    </source>
</evidence>
<evidence type="ECO:0000313" key="6">
    <source>
        <dbReference type="EMBL" id="MDH7637510.1"/>
    </source>
</evidence>
<reference evidence="6" key="1">
    <citation type="submission" date="2023-04" db="EMBL/GenBank/DDBJ databases">
        <title>Sphingomonas sp. MAHUQ-71 isolated from rice field.</title>
        <authorList>
            <person name="Huq M.A."/>
        </authorList>
    </citation>
    <scope>NUCLEOTIDE SEQUENCE</scope>
    <source>
        <strain evidence="6">MAHUQ-71</strain>
    </source>
</reference>
<evidence type="ECO:0000256" key="2">
    <source>
        <dbReference type="SAM" id="MobiDB-lite"/>
    </source>
</evidence>
<organism evidence="6 7">
    <name type="scientific">Sphingomonas oryzagri</name>
    <dbReference type="NCBI Taxonomy" id="3042314"/>
    <lineage>
        <taxon>Bacteria</taxon>
        <taxon>Pseudomonadati</taxon>
        <taxon>Pseudomonadota</taxon>
        <taxon>Alphaproteobacteria</taxon>
        <taxon>Sphingomonadales</taxon>
        <taxon>Sphingomonadaceae</taxon>
        <taxon>Sphingomonas</taxon>
    </lineage>
</organism>
<dbReference type="InterPro" id="IPR004846">
    <property type="entry name" value="T2SS/T3SS_dom"/>
</dbReference>
<accession>A0ABT6MWT4</accession>
<proteinExistence type="inferred from homology"/>
<evidence type="ECO:0000256" key="3">
    <source>
        <dbReference type="SAM" id="SignalP"/>
    </source>
</evidence>